<name>A0A3G5AIU2_9VIRU</name>
<gene>
    <name evidence="1" type="ORF">Satyrvirus11_21</name>
</gene>
<evidence type="ECO:0000313" key="1">
    <source>
        <dbReference type="EMBL" id="AYV85339.1"/>
    </source>
</evidence>
<dbReference type="EMBL" id="MK072447">
    <property type="protein sequence ID" value="AYV85339.1"/>
    <property type="molecule type" value="Genomic_DNA"/>
</dbReference>
<accession>A0A3G5AIU2</accession>
<reference evidence="1" key="1">
    <citation type="submission" date="2018-10" db="EMBL/GenBank/DDBJ databases">
        <title>Hidden diversity of soil giant viruses.</title>
        <authorList>
            <person name="Schulz F."/>
            <person name="Alteio L."/>
            <person name="Goudeau D."/>
            <person name="Ryan E.M."/>
            <person name="Malmstrom R.R."/>
            <person name="Blanchard J."/>
            <person name="Woyke T."/>
        </authorList>
    </citation>
    <scope>NUCLEOTIDE SEQUENCE</scope>
    <source>
        <strain evidence="1">SAV1</strain>
    </source>
</reference>
<proteinExistence type="predicted"/>
<protein>
    <submittedName>
        <fullName evidence="1">Uncharacterized protein</fullName>
    </submittedName>
</protein>
<organism evidence="1">
    <name type="scientific">Satyrvirus sp</name>
    <dbReference type="NCBI Taxonomy" id="2487771"/>
    <lineage>
        <taxon>Viruses</taxon>
        <taxon>Varidnaviria</taxon>
        <taxon>Bamfordvirae</taxon>
        <taxon>Nucleocytoviricota</taxon>
        <taxon>Megaviricetes</taxon>
        <taxon>Imitervirales</taxon>
        <taxon>Mimiviridae</taxon>
        <taxon>Megamimivirinae</taxon>
    </lineage>
</organism>
<sequence length="126" mass="14929">MTSKEYSNIVHNIKVVITQDNVICYEGIFKNHIDAKLETIKELYRIICYGEIDNSGEYTEEHYKGLILGGLVKNENIDFPNWANQKNYMYYERIMPDMINHFDIMTDHIKKSLLSKDIKVQFFVIK</sequence>